<comment type="caution">
    <text evidence="1">The sequence shown here is derived from an EMBL/GenBank/DDBJ whole genome shotgun (WGS) entry which is preliminary data.</text>
</comment>
<accession>A0A420NCA8</accession>
<dbReference type="VEuPathDB" id="FungiDB:HZS61_017057"/>
<proteinExistence type="predicted"/>
<name>A0A420NCA8_FUSOX</name>
<sequence>MSPTLLTQSSDIDPFDEGARRVLMTAYFQSKGLYSAAKTEERYEYWVGHVARCIHIKENVTQIGHLYFEFAVDQAIWEETFYNNGATPINMAPRWPWPEEPRHHDMSQNLSLRYRQWRIDNNLPVDTAEAVDPVPLVSTPYLFEVSSLTPPKCMVQEPSLAKRKEIWEDVYGDKPYNGDVVGPFELGLPRDLYFRHLVLGDKNAVYARLPGLINHMLVVTWTIVDGKAASLIVGVDPKYKACSDYPYVRMEVRRLWLQICGWLKTVKQGNNVTVADHLANALNSEKSLARFDTFDV</sequence>
<organism evidence="1 2">
    <name type="scientific">Fusarium oxysporum</name>
    <name type="common">Fusarium vascular wilt</name>
    <dbReference type="NCBI Taxonomy" id="5507"/>
    <lineage>
        <taxon>Eukaryota</taxon>
        <taxon>Fungi</taxon>
        <taxon>Dikarya</taxon>
        <taxon>Ascomycota</taxon>
        <taxon>Pezizomycotina</taxon>
        <taxon>Sordariomycetes</taxon>
        <taxon>Hypocreomycetidae</taxon>
        <taxon>Hypocreales</taxon>
        <taxon>Nectriaceae</taxon>
        <taxon>Fusarium</taxon>
        <taxon>Fusarium oxysporum species complex</taxon>
    </lineage>
</organism>
<dbReference type="EMBL" id="MRCX01000042">
    <property type="protein sequence ID" value="RKK77902.1"/>
    <property type="molecule type" value="Genomic_DNA"/>
</dbReference>
<evidence type="ECO:0000313" key="2">
    <source>
        <dbReference type="Proteomes" id="UP000285084"/>
    </source>
</evidence>
<gene>
    <name evidence="1" type="ORF">BFJ69_g5899</name>
</gene>
<reference evidence="1 2" key="1">
    <citation type="journal article" date="2018" name="Sci. Rep.">
        <title>Characterisation of pathogen-specific regions and novel effector candidates in Fusarium oxysporum f. sp. cepae.</title>
        <authorList>
            <person name="Armitage A.D."/>
            <person name="Taylor A."/>
            <person name="Sobczyk M.K."/>
            <person name="Baxter L."/>
            <person name="Greenfield B.P."/>
            <person name="Bates H.J."/>
            <person name="Wilson F."/>
            <person name="Jackson A.C."/>
            <person name="Ott S."/>
            <person name="Harrison R.J."/>
            <person name="Clarkson J.P."/>
        </authorList>
    </citation>
    <scope>NUCLEOTIDE SEQUENCE [LARGE SCALE GENOMIC DNA]</scope>
    <source>
        <strain evidence="1 2">Fo_A13</strain>
    </source>
</reference>
<dbReference type="AlphaFoldDB" id="A0A420NCA8"/>
<dbReference type="Proteomes" id="UP000285084">
    <property type="component" value="Unassembled WGS sequence"/>
</dbReference>
<evidence type="ECO:0000313" key="1">
    <source>
        <dbReference type="EMBL" id="RKK77902.1"/>
    </source>
</evidence>
<protein>
    <submittedName>
        <fullName evidence="1">Uncharacterized protein</fullName>
    </submittedName>
</protein>